<dbReference type="AlphaFoldDB" id="G4Z8R6"/>
<dbReference type="InParanoid" id="G4Z8R6"/>
<feature type="region of interest" description="Disordered" evidence="1">
    <location>
        <begin position="82"/>
        <end position="105"/>
    </location>
</feature>
<evidence type="ECO:0000313" key="2">
    <source>
        <dbReference type="EMBL" id="EGZ19098.1"/>
    </source>
</evidence>
<dbReference type="GeneID" id="20641526"/>
<organism evidence="2 3">
    <name type="scientific">Phytophthora sojae (strain P6497)</name>
    <name type="common">Soybean stem and root rot agent</name>
    <name type="synonym">Phytophthora megasperma f. sp. glycines</name>
    <dbReference type="NCBI Taxonomy" id="1094619"/>
    <lineage>
        <taxon>Eukaryota</taxon>
        <taxon>Sar</taxon>
        <taxon>Stramenopiles</taxon>
        <taxon>Oomycota</taxon>
        <taxon>Peronosporomycetes</taxon>
        <taxon>Peronosporales</taxon>
        <taxon>Peronosporaceae</taxon>
        <taxon>Phytophthora</taxon>
    </lineage>
</organism>
<dbReference type="Proteomes" id="UP000002640">
    <property type="component" value="Unassembled WGS sequence"/>
</dbReference>
<name>G4Z8R6_PHYSP</name>
<proteinExistence type="predicted"/>
<dbReference type="RefSeq" id="XP_009521815.1">
    <property type="nucleotide sequence ID" value="XM_009523520.1"/>
</dbReference>
<reference evidence="2 3" key="1">
    <citation type="journal article" date="2006" name="Science">
        <title>Phytophthora genome sequences uncover evolutionary origins and mechanisms of pathogenesis.</title>
        <authorList>
            <person name="Tyler B.M."/>
            <person name="Tripathy S."/>
            <person name="Zhang X."/>
            <person name="Dehal P."/>
            <person name="Jiang R.H."/>
            <person name="Aerts A."/>
            <person name="Arredondo F.D."/>
            <person name="Baxter L."/>
            <person name="Bensasson D."/>
            <person name="Beynon J.L."/>
            <person name="Chapman J."/>
            <person name="Damasceno C.M."/>
            <person name="Dorrance A.E."/>
            <person name="Dou D."/>
            <person name="Dickerman A.W."/>
            <person name="Dubchak I.L."/>
            <person name="Garbelotto M."/>
            <person name="Gijzen M."/>
            <person name="Gordon S.G."/>
            <person name="Govers F."/>
            <person name="Grunwald N.J."/>
            <person name="Huang W."/>
            <person name="Ivors K.L."/>
            <person name="Jones R.W."/>
            <person name="Kamoun S."/>
            <person name="Krampis K."/>
            <person name="Lamour K.H."/>
            <person name="Lee M.K."/>
            <person name="McDonald W.H."/>
            <person name="Medina M."/>
            <person name="Meijer H.J."/>
            <person name="Nordberg E.K."/>
            <person name="Maclean D.J."/>
            <person name="Ospina-Giraldo M.D."/>
            <person name="Morris P.F."/>
            <person name="Phuntumart V."/>
            <person name="Putnam N.H."/>
            <person name="Rash S."/>
            <person name="Rose J.K."/>
            <person name="Sakihama Y."/>
            <person name="Salamov A.A."/>
            <person name="Savidor A."/>
            <person name="Scheuring C.F."/>
            <person name="Smith B.M."/>
            <person name="Sobral B.W."/>
            <person name="Terry A."/>
            <person name="Torto-Alalibo T.A."/>
            <person name="Win J."/>
            <person name="Xu Z."/>
            <person name="Zhang H."/>
            <person name="Grigoriev I.V."/>
            <person name="Rokhsar D.S."/>
            <person name="Boore J.L."/>
        </authorList>
    </citation>
    <scope>NUCLEOTIDE SEQUENCE [LARGE SCALE GENOMIC DNA]</scope>
    <source>
        <strain evidence="2 3">P6497</strain>
    </source>
</reference>
<protein>
    <submittedName>
        <fullName evidence="2">Uncharacterized protein</fullName>
    </submittedName>
</protein>
<accession>G4Z8R6</accession>
<gene>
    <name evidence="2" type="ORF">PHYSODRAFT_297766</name>
</gene>
<keyword evidence="3" id="KW-1185">Reference proteome</keyword>
<dbReference type="SMR" id="G4Z8R6"/>
<sequence>MVSGKLVAVLEDVELQLQKVTLAVKLHLKMLRKGPQSPPVQSRESRDQLVALSKSIEAMQSELRTVTSEILALATKSLAVDASEAASAGEETETEDEMDEDEKASVPVDGEATLPLEGGPIPVKVKSEPLQQNPTTASTQQRECIVNVPTQLKLGEQLLEKAVVATPTVKRDSGWASTVAALRKRLIKNYGYASYQKGDSNLDSIEERVEGYKRDTRQLKPKAIARPICSITTRLVNDLEILDSKGLVRTEKNWERFAALGNVVAEWMAAGQGSKKVRMQAKYFRGLSQQLVKLDKQYPGRLPPALLRCAVISVQ</sequence>
<dbReference type="EMBL" id="JH159153">
    <property type="protein sequence ID" value="EGZ19098.1"/>
    <property type="molecule type" value="Genomic_DNA"/>
</dbReference>
<evidence type="ECO:0000313" key="3">
    <source>
        <dbReference type="Proteomes" id="UP000002640"/>
    </source>
</evidence>
<dbReference type="KEGG" id="psoj:PHYSODRAFT_297766"/>
<evidence type="ECO:0000256" key="1">
    <source>
        <dbReference type="SAM" id="MobiDB-lite"/>
    </source>
</evidence>
<feature type="compositionally biased region" description="Acidic residues" evidence="1">
    <location>
        <begin position="90"/>
        <end position="102"/>
    </location>
</feature>